<dbReference type="EMBL" id="VBSN01000023">
    <property type="protein sequence ID" value="KAA6441134.1"/>
    <property type="molecule type" value="Genomic_DNA"/>
</dbReference>
<gene>
    <name evidence="2" type="ORF">FEM33_04030</name>
</gene>
<accession>A0A5M8R2C4</accession>
<keyword evidence="1" id="KW-1133">Transmembrane helix</keyword>
<protein>
    <recommendedName>
        <fullName evidence="4">Chromate transporter</fullName>
    </recommendedName>
</protein>
<comment type="caution">
    <text evidence="2">The sequence shown here is derived from an EMBL/GenBank/DDBJ whole genome shotgun (WGS) entry which is preliminary data.</text>
</comment>
<evidence type="ECO:0008006" key="4">
    <source>
        <dbReference type="Google" id="ProtNLM"/>
    </source>
</evidence>
<dbReference type="OrthoDB" id="964076at2"/>
<dbReference type="AlphaFoldDB" id="A0A5M8R2C4"/>
<proteinExistence type="predicted"/>
<keyword evidence="1" id="KW-0472">Membrane</keyword>
<evidence type="ECO:0000313" key="3">
    <source>
        <dbReference type="Proteomes" id="UP000323994"/>
    </source>
</evidence>
<feature type="transmembrane region" description="Helical" evidence="1">
    <location>
        <begin position="36"/>
        <end position="59"/>
    </location>
</feature>
<keyword evidence="3" id="KW-1185">Reference proteome</keyword>
<organism evidence="2 3">
    <name type="scientific">Dyadobacter flavalbus</name>
    <dbReference type="NCBI Taxonomy" id="2579942"/>
    <lineage>
        <taxon>Bacteria</taxon>
        <taxon>Pseudomonadati</taxon>
        <taxon>Bacteroidota</taxon>
        <taxon>Cytophagia</taxon>
        <taxon>Cytophagales</taxon>
        <taxon>Spirosomataceae</taxon>
        <taxon>Dyadobacter</taxon>
    </lineage>
</organism>
<dbReference type="Proteomes" id="UP000323994">
    <property type="component" value="Unassembled WGS sequence"/>
</dbReference>
<evidence type="ECO:0000313" key="2">
    <source>
        <dbReference type="EMBL" id="KAA6441134.1"/>
    </source>
</evidence>
<evidence type="ECO:0000256" key="1">
    <source>
        <dbReference type="SAM" id="Phobius"/>
    </source>
</evidence>
<sequence>MESKLPLERELEPVFLQKFPPFSEQVKEFVVQYGPYFILILSVLGLMGLFTAFGIMGAVSGMGSVSTAFGVSFYLNIALGAFVLIMYLMAFSPLRARKRSGWNLLYYALLVGLVSNIVQLNIFVALVSGVLGFWILFQIREKYIG</sequence>
<feature type="transmembrane region" description="Helical" evidence="1">
    <location>
        <begin position="71"/>
        <end position="92"/>
    </location>
</feature>
<reference evidence="2 3" key="1">
    <citation type="submission" date="2019-05" db="EMBL/GenBank/DDBJ databases">
        <authorList>
            <person name="Qu J.-H."/>
        </authorList>
    </citation>
    <scope>NUCLEOTIDE SEQUENCE [LARGE SCALE GENOMIC DNA]</scope>
    <source>
        <strain evidence="2 3">NS28</strain>
    </source>
</reference>
<dbReference type="RefSeq" id="WP_139010818.1">
    <property type="nucleotide sequence ID" value="NZ_VBSN01000023.1"/>
</dbReference>
<name>A0A5M8R2C4_9BACT</name>
<feature type="transmembrane region" description="Helical" evidence="1">
    <location>
        <begin position="104"/>
        <end position="137"/>
    </location>
</feature>
<keyword evidence="1" id="KW-0812">Transmembrane</keyword>